<dbReference type="Proteomes" id="UP000829494">
    <property type="component" value="Chromosome"/>
</dbReference>
<proteinExistence type="predicted"/>
<reference evidence="1 2" key="1">
    <citation type="submission" date="2022-03" db="EMBL/GenBank/DDBJ databases">
        <title>Complete genome of Streptomyces rimosus ssp. rimosus R7 (=ATCC 10970).</title>
        <authorList>
            <person name="Beganovic S."/>
            <person name="Ruckert C."/>
            <person name="Busche T."/>
            <person name="Kalinowski J."/>
            <person name="Wittmann C."/>
        </authorList>
    </citation>
    <scope>NUCLEOTIDE SEQUENCE [LARGE SCALE GENOMIC DNA]</scope>
    <source>
        <strain evidence="1 2">R7</strain>
    </source>
</reference>
<gene>
    <name evidence="1" type="ORF">SRIMR7_33240</name>
</gene>
<sequence>MPTVVAATLVATLSVWLAGRFRRRARTGWERARIARDMAAAVVAHEAGIVPPAGPGPF</sequence>
<protein>
    <submittedName>
        <fullName evidence="1">Uncharacterized protein</fullName>
    </submittedName>
</protein>
<keyword evidence="2" id="KW-1185">Reference proteome</keyword>
<accession>A0ABY3ZAX4</accession>
<organism evidence="1 2">
    <name type="scientific">Streptomyces rimosus subsp. rimosus</name>
    <dbReference type="NCBI Taxonomy" id="132474"/>
    <lineage>
        <taxon>Bacteria</taxon>
        <taxon>Bacillati</taxon>
        <taxon>Actinomycetota</taxon>
        <taxon>Actinomycetes</taxon>
        <taxon>Kitasatosporales</taxon>
        <taxon>Streptomycetaceae</taxon>
        <taxon>Streptomyces</taxon>
    </lineage>
</organism>
<name>A0ABY3ZAX4_STRRM</name>
<dbReference type="EMBL" id="CP094298">
    <property type="protein sequence ID" value="UNZ07030.1"/>
    <property type="molecule type" value="Genomic_DNA"/>
</dbReference>
<evidence type="ECO:0000313" key="2">
    <source>
        <dbReference type="Proteomes" id="UP000829494"/>
    </source>
</evidence>
<evidence type="ECO:0000313" key="1">
    <source>
        <dbReference type="EMBL" id="UNZ07030.1"/>
    </source>
</evidence>